<dbReference type="Proteomes" id="UP001164746">
    <property type="component" value="Chromosome 11"/>
</dbReference>
<gene>
    <name evidence="1" type="ORF">MAR_000427</name>
</gene>
<proteinExistence type="predicted"/>
<keyword evidence="2" id="KW-1185">Reference proteome</keyword>
<protein>
    <submittedName>
        <fullName evidence="1">Uncharacterized protein</fullName>
    </submittedName>
</protein>
<name>A0ABY7FCQ4_MYAAR</name>
<organism evidence="1 2">
    <name type="scientific">Mya arenaria</name>
    <name type="common">Soft-shell clam</name>
    <dbReference type="NCBI Taxonomy" id="6604"/>
    <lineage>
        <taxon>Eukaryota</taxon>
        <taxon>Metazoa</taxon>
        <taxon>Spiralia</taxon>
        <taxon>Lophotrochozoa</taxon>
        <taxon>Mollusca</taxon>
        <taxon>Bivalvia</taxon>
        <taxon>Autobranchia</taxon>
        <taxon>Heteroconchia</taxon>
        <taxon>Euheterodonta</taxon>
        <taxon>Imparidentia</taxon>
        <taxon>Neoheterodontei</taxon>
        <taxon>Myida</taxon>
        <taxon>Myoidea</taxon>
        <taxon>Myidae</taxon>
        <taxon>Mya</taxon>
    </lineage>
</organism>
<accession>A0ABY7FCQ4</accession>
<dbReference type="EMBL" id="CP111022">
    <property type="protein sequence ID" value="WAR18589.1"/>
    <property type="molecule type" value="Genomic_DNA"/>
</dbReference>
<sequence length="50" mass="6165">MRFQRVIIVLMERQRTSAVHLMLPLNRVPPTTTGREIRRRKMFHHYCFKL</sequence>
<reference evidence="1" key="1">
    <citation type="submission" date="2022-11" db="EMBL/GenBank/DDBJ databases">
        <title>Centuries of genome instability and evolution in soft-shell clam transmissible cancer (bioRxiv).</title>
        <authorList>
            <person name="Hart S.F.M."/>
            <person name="Yonemitsu M.A."/>
            <person name="Giersch R.M."/>
            <person name="Beal B.F."/>
            <person name="Arriagada G."/>
            <person name="Davis B.W."/>
            <person name="Ostrander E.A."/>
            <person name="Goff S.P."/>
            <person name="Metzger M.J."/>
        </authorList>
    </citation>
    <scope>NUCLEOTIDE SEQUENCE</scope>
    <source>
        <strain evidence="1">MELC-2E11</strain>
        <tissue evidence="1">Siphon/mantle</tissue>
    </source>
</reference>
<evidence type="ECO:0000313" key="1">
    <source>
        <dbReference type="EMBL" id="WAR18589.1"/>
    </source>
</evidence>
<evidence type="ECO:0000313" key="2">
    <source>
        <dbReference type="Proteomes" id="UP001164746"/>
    </source>
</evidence>